<dbReference type="Proteomes" id="UP000027222">
    <property type="component" value="Unassembled WGS sequence"/>
</dbReference>
<proteinExistence type="predicted"/>
<dbReference type="OrthoDB" id="2447803at2759"/>
<dbReference type="AlphaFoldDB" id="A0A067SNY2"/>
<dbReference type="STRING" id="685588.A0A067SNY2"/>
<dbReference type="Gene3D" id="3.80.10.10">
    <property type="entry name" value="Ribonuclease Inhibitor"/>
    <property type="match status" value="1"/>
</dbReference>
<name>A0A067SNY2_GALM3</name>
<evidence type="ECO:0000313" key="2">
    <source>
        <dbReference type="Proteomes" id="UP000027222"/>
    </source>
</evidence>
<dbReference type="HOGENOM" id="CLU_555520_0_0_1"/>
<evidence type="ECO:0000313" key="1">
    <source>
        <dbReference type="EMBL" id="KDR71752.1"/>
    </source>
</evidence>
<evidence type="ECO:0008006" key="3">
    <source>
        <dbReference type="Google" id="ProtNLM"/>
    </source>
</evidence>
<dbReference type="InterPro" id="IPR032675">
    <property type="entry name" value="LRR_dom_sf"/>
</dbReference>
<gene>
    <name evidence="1" type="ORF">GALMADRAFT_778468</name>
</gene>
<protein>
    <recommendedName>
        <fullName evidence="3">F-box domain-containing protein</fullName>
    </recommendedName>
</protein>
<dbReference type="SUPFAM" id="SSF52047">
    <property type="entry name" value="RNI-like"/>
    <property type="match status" value="1"/>
</dbReference>
<accession>A0A067SNY2</accession>
<organism evidence="1 2">
    <name type="scientific">Galerina marginata (strain CBS 339.88)</name>
    <dbReference type="NCBI Taxonomy" id="685588"/>
    <lineage>
        <taxon>Eukaryota</taxon>
        <taxon>Fungi</taxon>
        <taxon>Dikarya</taxon>
        <taxon>Basidiomycota</taxon>
        <taxon>Agaricomycotina</taxon>
        <taxon>Agaricomycetes</taxon>
        <taxon>Agaricomycetidae</taxon>
        <taxon>Agaricales</taxon>
        <taxon>Agaricineae</taxon>
        <taxon>Strophariaceae</taxon>
        <taxon>Galerina</taxon>
    </lineage>
</organism>
<reference evidence="2" key="1">
    <citation type="journal article" date="2014" name="Proc. Natl. Acad. Sci. U.S.A.">
        <title>Extensive sampling of basidiomycete genomes demonstrates inadequacy of the white-rot/brown-rot paradigm for wood decay fungi.</title>
        <authorList>
            <person name="Riley R."/>
            <person name="Salamov A.A."/>
            <person name="Brown D.W."/>
            <person name="Nagy L.G."/>
            <person name="Floudas D."/>
            <person name="Held B.W."/>
            <person name="Levasseur A."/>
            <person name="Lombard V."/>
            <person name="Morin E."/>
            <person name="Otillar R."/>
            <person name="Lindquist E.A."/>
            <person name="Sun H."/>
            <person name="LaButti K.M."/>
            <person name="Schmutz J."/>
            <person name="Jabbour D."/>
            <person name="Luo H."/>
            <person name="Baker S.E."/>
            <person name="Pisabarro A.G."/>
            <person name="Walton J.D."/>
            <person name="Blanchette R.A."/>
            <person name="Henrissat B."/>
            <person name="Martin F."/>
            <person name="Cullen D."/>
            <person name="Hibbett D.S."/>
            <person name="Grigoriev I.V."/>
        </authorList>
    </citation>
    <scope>NUCLEOTIDE SEQUENCE [LARGE SCALE GENOMIC DNA]</scope>
    <source>
        <strain evidence="2">CBS 339.88</strain>
    </source>
</reference>
<dbReference type="EMBL" id="KL142391">
    <property type="protein sequence ID" value="KDR71752.1"/>
    <property type="molecule type" value="Genomic_DNA"/>
</dbReference>
<sequence length="491" mass="54617">MGGTYISLFVLSITPSCSCPKHASRFTDRRDSTSDICNFLPDLNFKASFVSSSDDFPAPIPDKATRRTLLNAALACHAFTGPARDALWWAMDDLEPLFSLLPGFQREEIGGQDRLTISGPVLKGDCHRFFEYATRIRFYNIARPDNIHISAYTQVLRASHHTCLLPSLNYLRCIAHIAPLLFIIPPHLRAFFSQSNSIQSKPWNLYAFVDELVPIASNLVCLSLKTMVTDRILIAVGRMPHLKYLSLESELGDTFSITNGFFESLSASATLSYLHLSGIMDVDSWPSPSPVLLFPKLDTIELQPIVLPSVDRITNFLRGVKFPSLSKLKCWMTLPATREISKSEKISEFLKALGQSTDFKLKALDFGPYQGSYTPNFGPTLADLPTLANFELLDFRIPFLNSLSSGDVTFVINSWPDLQVLDLRSLQSQKLEFGEVVNIAEGLPGLRLLGMELLCQETLSAIDIPVLKHGLISQTPTSCCRIAHRRPSTLG</sequence>
<keyword evidence="2" id="KW-1185">Reference proteome</keyword>